<dbReference type="RefSeq" id="WP_104427872.1">
    <property type="nucleotide sequence ID" value="NZ_PTIZ01000002.1"/>
</dbReference>
<name>A0A2S6HI34_9GAMM</name>
<dbReference type="GO" id="GO:0016746">
    <property type="term" value="F:acyltransferase activity"/>
    <property type="evidence" value="ECO:0007669"/>
    <property type="project" value="UniProtKB-KW"/>
</dbReference>
<keyword evidence="4" id="KW-0012">Acyltransferase</keyword>
<gene>
    <name evidence="8" type="ORF">B0F87_102252</name>
</gene>
<dbReference type="NCBIfam" id="TIGR03570">
    <property type="entry name" value="NeuD_NnaD"/>
    <property type="match status" value="1"/>
</dbReference>
<evidence type="ECO:0000313" key="8">
    <source>
        <dbReference type="EMBL" id="PPK77145.1"/>
    </source>
</evidence>
<dbReference type="Pfam" id="PF00132">
    <property type="entry name" value="Hexapep"/>
    <property type="match status" value="1"/>
</dbReference>
<dbReference type="Gene3D" id="2.160.10.10">
    <property type="entry name" value="Hexapeptide repeat proteins"/>
    <property type="match status" value="1"/>
</dbReference>
<dbReference type="SUPFAM" id="SSF51161">
    <property type="entry name" value="Trimeric LpxA-like enzymes"/>
    <property type="match status" value="1"/>
</dbReference>
<feature type="domain" description="PglD N-terminal" evidence="7">
    <location>
        <begin position="5"/>
        <end position="70"/>
    </location>
</feature>
<keyword evidence="2 8" id="KW-0808">Transferase</keyword>
<comment type="similarity">
    <text evidence="1">Belongs to the transferase hexapeptide repeat family.</text>
</comment>
<evidence type="ECO:0000256" key="4">
    <source>
        <dbReference type="ARBA" id="ARBA00023315"/>
    </source>
</evidence>
<evidence type="ECO:0000259" key="7">
    <source>
        <dbReference type="Pfam" id="PF17836"/>
    </source>
</evidence>
<dbReference type="PANTHER" id="PTHR43300">
    <property type="entry name" value="ACETYLTRANSFERASE"/>
    <property type="match status" value="1"/>
</dbReference>
<comment type="caution">
    <text evidence="8">The sequence shown here is derived from an EMBL/GenBank/DDBJ whole genome shotgun (WGS) entry which is preliminary data.</text>
</comment>
<sequence>MTKPIIILGGGGHAKVLVDILHRLNCRLLGIVDPNQSIGCVLLGLNVLGSDNVVFDYSAAEIELVNGVGSLPKDKGLRARLFNTFNAKGYRFKTLVDPTAFIAADVELSDGVQVMAGVIIQAGTKIAENTIVNSGAIVEHDCRIGRHVHIAPGAVLSGTVDVGDGVHVGTGAAIIQGISIGAGSIIGAGSVVTQDIACNRIVYPPRSQIKSINRD</sequence>
<dbReference type="InterPro" id="IPR011004">
    <property type="entry name" value="Trimer_LpxA-like_sf"/>
</dbReference>
<dbReference type="InterPro" id="IPR018357">
    <property type="entry name" value="Hexapep_transf_CS"/>
</dbReference>
<accession>A0A2S6HI34</accession>
<dbReference type="AlphaFoldDB" id="A0A2S6HI34"/>
<dbReference type="PANTHER" id="PTHR43300:SF7">
    <property type="entry name" value="UDP-N-ACETYLBACILLOSAMINE N-ACETYLTRANSFERASE"/>
    <property type="match status" value="1"/>
</dbReference>
<dbReference type="Proteomes" id="UP000240010">
    <property type="component" value="Unassembled WGS sequence"/>
</dbReference>
<dbReference type="InterPro" id="IPR050179">
    <property type="entry name" value="Trans_hexapeptide_repeat"/>
</dbReference>
<evidence type="ECO:0000256" key="1">
    <source>
        <dbReference type="ARBA" id="ARBA00007274"/>
    </source>
</evidence>
<protein>
    <submittedName>
        <fullName evidence="8">UDP-perosamine 4-acetyltransferase</fullName>
    </submittedName>
</protein>
<dbReference type="PROSITE" id="PS00101">
    <property type="entry name" value="HEXAPEP_TRANSFERASES"/>
    <property type="match status" value="1"/>
</dbReference>
<feature type="site" description="Increases basicity of active site His" evidence="5">
    <location>
        <position position="141"/>
    </location>
</feature>
<evidence type="ECO:0000256" key="5">
    <source>
        <dbReference type="PIRSR" id="PIRSR620019-1"/>
    </source>
</evidence>
<dbReference type="CDD" id="cd03360">
    <property type="entry name" value="LbH_AT_putative"/>
    <property type="match status" value="1"/>
</dbReference>
<dbReference type="Pfam" id="PF17836">
    <property type="entry name" value="PglD_N"/>
    <property type="match status" value="1"/>
</dbReference>
<dbReference type="InterPro" id="IPR001451">
    <property type="entry name" value="Hexapep"/>
</dbReference>
<dbReference type="InterPro" id="IPR041561">
    <property type="entry name" value="PglD_N"/>
</dbReference>
<evidence type="ECO:0000256" key="3">
    <source>
        <dbReference type="ARBA" id="ARBA00022737"/>
    </source>
</evidence>
<dbReference type="InterPro" id="IPR020019">
    <property type="entry name" value="AcTrfase_PglD-like"/>
</dbReference>
<proteinExistence type="inferred from homology"/>
<dbReference type="EMBL" id="PTIZ01000002">
    <property type="protein sequence ID" value="PPK77145.1"/>
    <property type="molecule type" value="Genomic_DNA"/>
</dbReference>
<evidence type="ECO:0000313" key="9">
    <source>
        <dbReference type="Proteomes" id="UP000240010"/>
    </source>
</evidence>
<organism evidence="8 9">
    <name type="scientific">Methylobacter tundripaludum</name>
    <dbReference type="NCBI Taxonomy" id="173365"/>
    <lineage>
        <taxon>Bacteria</taxon>
        <taxon>Pseudomonadati</taxon>
        <taxon>Pseudomonadota</taxon>
        <taxon>Gammaproteobacteria</taxon>
        <taxon>Methylococcales</taxon>
        <taxon>Methylococcaceae</taxon>
        <taxon>Methylobacter</taxon>
    </lineage>
</organism>
<evidence type="ECO:0000256" key="6">
    <source>
        <dbReference type="PIRSR" id="PIRSR620019-2"/>
    </source>
</evidence>
<evidence type="ECO:0000256" key="2">
    <source>
        <dbReference type="ARBA" id="ARBA00022679"/>
    </source>
</evidence>
<reference evidence="8 9" key="1">
    <citation type="submission" date="2018-02" db="EMBL/GenBank/DDBJ databases">
        <title>Subsurface microbial communities from deep shales in Ohio and West Virginia, USA.</title>
        <authorList>
            <person name="Wrighton K."/>
        </authorList>
    </citation>
    <scope>NUCLEOTIDE SEQUENCE [LARGE SCALE GENOMIC DNA]</scope>
    <source>
        <strain evidence="8 9">OWC-DMM</strain>
    </source>
</reference>
<feature type="binding site" evidence="6">
    <location>
        <position position="149"/>
    </location>
    <ligand>
        <name>acetyl-CoA</name>
        <dbReference type="ChEBI" id="CHEBI:57288"/>
    </ligand>
</feature>
<dbReference type="Gene3D" id="3.40.50.20">
    <property type="match status" value="1"/>
</dbReference>
<keyword evidence="3" id="KW-0677">Repeat</keyword>
<feature type="active site" description="Proton acceptor" evidence="5">
    <location>
        <position position="140"/>
    </location>
</feature>